<dbReference type="Proteomes" id="UP000266677">
    <property type="component" value="Unassembled WGS sequence"/>
</dbReference>
<dbReference type="EMBL" id="QZFU01000028">
    <property type="protein sequence ID" value="RJO72515.1"/>
    <property type="molecule type" value="Genomic_DNA"/>
</dbReference>
<accession>A0A3A4KI20</accession>
<keyword evidence="2 5" id="KW-0808">Transferase</keyword>
<keyword evidence="3" id="KW-0949">S-adenosyl-L-methionine</keyword>
<evidence type="ECO:0000313" key="5">
    <source>
        <dbReference type="EMBL" id="RJO72515.1"/>
    </source>
</evidence>
<evidence type="ECO:0000256" key="2">
    <source>
        <dbReference type="ARBA" id="ARBA00022679"/>
    </source>
</evidence>
<dbReference type="PANTHER" id="PTHR44068">
    <property type="entry name" value="ZGC:194242"/>
    <property type="match status" value="1"/>
</dbReference>
<dbReference type="Pfam" id="PF08241">
    <property type="entry name" value="Methyltransf_11"/>
    <property type="match status" value="1"/>
</dbReference>
<dbReference type="InterPro" id="IPR020803">
    <property type="entry name" value="MeTfrase_dom"/>
</dbReference>
<dbReference type="PANTHER" id="PTHR44068:SF11">
    <property type="entry name" value="GERANYL DIPHOSPHATE 2-C-METHYLTRANSFERASE"/>
    <property type="match status" value="1"/>
</dbReference>
<dbReference type="AlphaFoldDB" id="A0A3A4KI20"/>
<proteinExistence type="predicted"/>
<evidence type="ECO:0000313" key="6">
    <source>
        <dbReference type="Proteomes" id="UP000266677"/>
    </source>
</evidence>
<dbReference type="InterPro" id="IPR029063">
    <property type="entry name" value="SAM-dependent_MTases_sf"/>
</dbReference>
<reference evidence="5 6" key="1">
    <citation type="submission" date="2018-09" db="EMBL/GenBank/DDBJ databases">
        <title>YIM PH21274 draft genome.</title>
        <authorList>
            <person name="Miao C."/>
        </authorList>
    </citation>
    <scope>NUCLEOTIDE SEQUENCE [LARGE SCALE GENOMIC DNA]</scope>
    <source>
        <strain evidence="5 6">YIM PH 21724</strain>
    </source>
</reference>
<comment type="caution">
    <text evidence="5">The sequence shown here is derived from an EMBL/GenBank/DDBJ whole genome shotgun (WGS) entry which is preliminary data.</text>
</comment>
<organism evidence="5 6">
    <name type="scientific">Nocardia panacis</name>
    <dbReference type="NCBI Taxonomy" id="2340916"/>
    <lineage>
        <taxon>Bacteria</taxon>
        <taxon>Bacillati</taxon>
        <taxon>Actinomycetota</taxon>
        <taxon>Actinomycetes</taxon>
        <taxon>Mycobacteriales</taxon>
        <taxon>Nocardiaceae</taxon>
        <taxon>Nocardia</taxon>
    </lineage>
</organism>
<dbReference type="GO" id="GO:0008757">
    <property type="term" value="F:S-adenosylmethionine-dependent methyltransferase activity"/>
    <property type="evidence" value="ECO:0007669"/>
    <property type="project" value="InterPro"/>
</dbReference>
<sequence length="282" mass="30472">MGRAAMAETPAADYHSEAVGEYYDEVGAFVELVGGNLHLGYWEDDRDNTPFPIAMTRLTTMVGERLALAPGQRLLDVGCGVATPAITLARRFGVAVTGITISGGEVAAATHEVAEAGLAEQISIQLADAAAMPFAPARFDAALAFDSFPTAPDKRQWCTEIFRTVRPGGRFVYSDYPLSTAATPAEREMLRANTVAHPPGDMAAATAPAEAAGFTVTETLDLGERVRPYYTEFLKRLGAQRDTLADRYGSERVDAFVAGITPMYEFCREKLGYYLIVCRKPD</sequence>
<evidence type="ECO:0000256" key="1">
    <source>
        <dbReference type="ARBA" id="ARBA00022603"/>
    </source>
</evidence>
<dbReference type="SUPFAM" id="SSF53335">
    <property type="entry name" value="S-adenosyl-L-methionine-dependent methyltransferases"/>
    <property type="match status" value="1"/>
</dbReference>
<protein>
    <submittedName>
        <fullName evidence="5">Methyltransferase domain-containing protein</fullName>
    </submittedName>
</protein>
<gene>
    <name evidence="5" type="ORF">D5S18_22305</name>
</gene>
<dbReference type="InterPro" id="IPR013216">
    <property type="entry name" value="Methyltransf_11"/>
</dbReference>
<dbReference type="SMART" id="SM00828">
    <property type="entry name" value="PKS_MT"/>
    <property type="match status" value="1"/>
</dbReference>
<dbReference type="GO" id="GO:0032259">
    <property type="term" value="P:methylation"/>
    <property type="evidence" value="ECO:0007669"/>
    <property type="project" value="UniProtKB-KW"/>
</dbReference>
<evidence type="ECO:0000256" key="3">
    <source>
        <dbReference type="ARBA" id="ARBA00022691"/>
    </source>
</evidence>
<dbReference type="Gene3D" id="3.40.50.150">
    <property type="entry name" value="Vaccinia Virus protein VP39"/>
    <property type="match status" value="1"/>
</dbReference>
<name>A0A3A4KI20_9NOCA</name>
<keyword evidence="1 5" id="KW-0489">Methyltransferase</keyword>
<keyword evidence="6" id="KW-1185">Reference proteome</keyword>
<dbReference type="InterPro" id="IPR050447">
    <property type="entry name" value="Erg6_SMT_methyltransf"/>
</dbReference>
<evidence type="ECO:0000259" key="4">
    <source>
        <dbReference type="SMART" id="SM00828"/>
    </source>
</evidence>
<feature type="domain" description="Polyketide synthase-like methyltransferase" evidence="4">
    <location>
        <begin position="29"/>
        <end position="262"/>
    </location>
</feature>
<dbReference type="CDD" id="cd02440">
    <property type="entry name" value="AdoMet_MTases"/>
    <property type="match status" value="1"/>
</dbReference>